<feature type="non-terminal residue" evidence="1">
    <location>
        <position position="1"/>
    </location>
</feature>
<comment type="caution">
    <text evidence="1">The sequence shown here is derived from an EMBL/GenBank/DDBJ whole genome shotgun (WGS) entry which is preliminary data.</text>
</comment>
<proteinExistence type="predicted"/>
<gene>
    <name evidence="1" type="ORF">CYCCA115_LOCUS10612</name>
</gene>
<reference evidence="1" key="1">
    <citation type="submission" date="2023-08" db="EMBL/GenBank/DDBJ databases">
        <authorList>
            <person name="Audoor S."/>
            <person name="Bilcke G."/>
        </authorList>
    </citation>
    <scope>NUCLEOTIDE SEQUENCE</scope>
</reference>
<organism evidence="1 2">
    <name type="scientific">Cylindrotheca closterium</name>
    <dbReference type="NCBI Taxonomy" id="2856"/>
    <lineage>
        <taxon>Eukaryota</taxon>
        <taxon>Sar</taxon>
        <taxon>Stramenopiles</taxon>
        <taxon>Ochrophyta</taxon>
        <taxon>Bacillariophyta</taxon>
        <taxon>Bacillariophyceae</taxon>
        <taxon>Bacillariophycidae</taxon>
        <taxon>Bacillariales</taxon>
        <taxon>Bacillariaceae</taxon>
        <taxon>Cylindrotheca</taxon>
    </lineage>
</organism>
<sequence>TSDTVNQLLQVWEELSSSNTKWLEDRLRYDDDLGMNPFHIVVTSVNLKKEILEFLLNRYPKKVLVSGDFNAKTMMDYLLIRSSKEAVPLIQMTLQKVFVTSINDWGMGLIPKWKADLEQHILSLHVPTAVDHDIQTRRKLVREIFKRVGYYTRIEKTSQIELALRIKEALMEEKRECEIDRRQCQLHCGAGIAIENVFGFLWNGESRAQTALSMFPRFCASSSIGEEDVKNK</sequence>
<evidence type="ECO:0000313" key="1">
    <source>
        <dbReference type="EMBL" id="CAJ1946470.1"/>
    </source>
</evidence>
<dbReference type="EMBL" id="CAKOGP040001686">
    <property type="protein sequence ID" value="CAJ1946470.1"/>
    <property type="molecule type" value="Genomic_DNA"/>
</dbReference>
<evidence type="ECO:0000313" key="2">
    <source>
        <dbReference type="Proteomes" id="UP001295423"/>
    </source>
</evidence>
<accession>A0AAD2CV15</accession>
<dbReference type="Proteomes" id="UP001295423">
    <property type="component" value="Unassembled WGS sequence"/>
</dbReference>
<protein>
    <submittedName>
        <fullName evidence="1">Uncharacterized protein</fullName>
    </submittedName>
</protein>
<name>A0AAD2CV15_9STRA</name>
<dbReference type="AlphaFoldDB" id="A0AAD2CV15"/>
<keyword evidence="2" id="KW-1185">Reference proteome</keyword>